<dbReference type="AlphaFoldDB" id="J3M8J1"/>
<dbReference type="HOGENOM" id="CLU_2076726_0_0_1"/>
<evidence type="ECO:0000313" key="4">
    <source>
        <dbReference type="Proteomes" id="UP000006038"/>
    </source>
</evidence>
<organism evidence="3">
    <name type="scientific">Oryza brachyantha</name>
    <name type="common">malo sina</name>
    <dbReference type="NCBI Taxonomy" id="4533"/>
    <lineage>
        <taxon>Eukaryota</taxon>
        <taxon>Viridiplantae</taxon>
        <taxon>Streptophyta</taxon>
        <taxon>Embryophyta</taxon>
        <taxon>Tracheophyta</taxon>
        <taxon>Spermatophyta</taxon>
        <taxon>Magnoliopsida</taxon>
        <taxon>Liliopsida</taxon>
        <taxon>Poales</taxon>
        <taxon>Poaceae</taxon>
        <taxon>BOP clade</taxon>
        <taxon>Oryzoideae</taxon>
        <taxon>Oryzeae</taxon>
        <taxon>Oryzinae</taxon>
        <taxon>Oryza</taxon>
    </lineage>
</organism>
<dbReference type="OMA" id="YGSGWGP"/>
<reference evidence="3" key="2">
    <citation type="submission" date="2013-04" db="UniProtKB">
        <authorList>
            <consortium name="EnsemblPlants"/>
        </authorList>
    </citation>
    <scope>IDENTIFICATION</scope>
</reference>
<evidence type="ECO:0000256" key="1">
    <source>
        <dbReference type="SAM" id="MobiDB-lite"/>
    </source>
</evidence>
<reference evidence="3" key="1">
    <citation type="journal article" date="2013" name="Nat. Commun.">
        <title>Whole-genome sequencing of Oryza brachyantha reveals mechanisms underlying Oryza genome evolution.</title>
        <authorList>
            <person name="Chen J."/>
            <person name="Huang Q."/>
            <person name="Gao D."/>
            <person name="Wang J."/>
            <person name="Lang Y."/>
            <person name="Liu T."/>
            <person name="Li B."/>
            <person name="Bai Z."/>
            <person name="Luis Goicoechea J."/>
            <person name="Liang C."/>
            <person name="Chen C."/>
            <person name="Zhang W."/>
            <person name="Sun S."/>
            <person name="Liao Y."/>
            <person name="Zhang X."/>
            <person name="Yang L."/>
            <person name="Song C."/>
            <person name="Wang M."/>
            <person name="Shi J."/>
            <person name="Liu G."/>
            <person name="Liu J."/>
            <person name="Zhou H."/>
            <person name="Zhou W."/>
            <person name="Yu Q."/>
            <person name="An N."/>
            <person name="Chen Y."/>
            <person name="Cai Q."/>
            <person name="Wang B."/>
            <person name="Liu B."/>
            <person name="Min J."/>
            <person name="Huang Y."/>
            <person name="Wu H."/>
            <person name="Li Z."/>
            <person name="Zhang Y."/>
            <person name="Yin Y."/>
            <person name="Song W."/>
            <person name="Jiang J."/>
            <person name="Jackson S.A."/>
            <person name="Wing R.A."/>
            <person name="Wang J."/>
            <person name="Chen M."/>
        </authorList>
    </citation>
    <scope>NUCLEOTIDE SEQUENCE [LARGE SCALE GENOMIC DNA]</scope>
    <source>
        <strain evidence="3">cv. IRGC 101232</strain>
    </source>
</reference>
<dbReference type="Proteomes" id="UP000006038">
    <property type="component" value="Chromosome 5"/>
</dbReference>
<sequence length="118" mass="12022">MALPTQRVCVLLQVMMLLLGLAEAFFNGARAARVPAADAVLRHEGDRAAGVYRVRRGVARTTGGVGVVDVPEHVAGRRPLHVVQEHLNEEMRPSFGGGGGGGRGGGGGGGSGGSVIEV</sequence>
<accession>J3M8J1</accession>
<feature type="signal peptide" evidence="2">
    <location>
        <begin position="1"/>
        <end position="24"/>
    </location>
</feature>
<proteinExistence type="predicted"/>
<dbReference type="Gramene" id="OB05G29150.1">
    <property type="protein sequence ID" value="OB05G29150.1"/>
    <property type="gene ID" value="OB05G29150"/>
</dbReference>
<feature type="region of interest" description="Disordered" evidence="1">
    <location>
        <begin position="90"/>
        <end position="118"/>
    </location>
</feature>
<name>J3M8J1_ORYBR</name>
<evidence type="ECO:0000313" key="3">
    <source>
        <dbReference type="EnsemblPlants" id="OB05G29150.1"/>
    </source>
</evidence>
<protein>
    <recommendedName>
        <fullName evidence="5">Cyclic nucleotide-binding domain-containing protein</fullName>
    </recommendedName>
</protein>
<evidence type="ECO:0000256" key="2">
    <source>
        <dbReference type="SAM" id="SignalP"/>
    </source>
</evidence>
<dbReference type="EnsemblPlants" id="OB05G29150.1">
    <property type="protein sequence ID" value="OB05G29150.1"/>
    <property type="gene ID" value="OB05G29150"/>
</dbReference>
<keyword evidence="2" id="KW-0732">Signal</keyword>
<evidence type="ECO:0008006" key="5">
    <source>
        <dbReference type="Google" id="ProtNLM"/>
    </source>
</evidence>
<feature type="compositionally biased region" description="Gly residues" evidence="1">
    <location>
        <begin position="95"/>
        <end position="118"/>
    </location>
</feature>
<feature type="chain" id="PRO_5003773519" description="Cyclic nucleotide-binding domain-containing protein" evidence="2">
    <location>
        <begin position="25"/>
        <end position="118"/>
    </location>
</feature>
<keyword evidence="4" id="KW-1185">Reference proteome</keyword>